<proteinExistence type="predicted"/>
<gene>
    <name evidence="3" type="ORF">OG579_15310</name>
</gene>
<evidence type="ECO:0000259" key="2">
    <source>
        <dbReference type="Pfam" id="PF01494"/>
    </source>
</evidence>
<dbReference type="InterPro" id="IPR002938">
    <property type="entry name" value="FAD-bd"/>
</dbReference>
<evidence type="ECO:0000256" key="1">
    <source>
        <dbReference type="ARBA" id="ARBA00023002"/>
    </source>
</evidence>
<dbReference type="Gene3D" id="3.50.50.60">
    <property type="entry name" value="FAD/NAD(P)-binding domain"/>
    <property type="match status" value="1"/>
</dbReference>
<protein>
    <submittedName>
        <fullName evidence="3">FAD-dependent monooxygenase</fullName>
    </submittedName>
</protein>
<dbReference type="EMBL" id="CP108021">
    <property type="protein sequence ID" value="WUM19084.1"/>
    <property type="molecule type" value="Genomic_DNA"/>
</dbReference>
<dbReference type="GO" id="GO:0071949">
    <property type="term" value="F:FAD binding"/>
    <property type="evidence" value="ECO:0007669"/>
    <property type="project" value="InterPro"/>
</dbReference>
<dbReference type="InterPro" id="IPR036188">
    <property type="entry name" value="FAD/NAD-bd_sf"/>
</dbReference>
<keyword evidence="1" id="KW-0560">Oxidoreductase</keyword>
<dbReference type="InterPro" id="IPR050631">
    <property type="entry name" value="PheA/TfdB_FAD_monoxygenase"/>
</dbReference>
<evidence type="ECO:0000313" key="3">
    <source>
        <dbReference type="EMBL" id="WUM19084.1"/>
    </source>
</evidence>
<dbReference type="RefSeq" id="WP_328856651.1">
    <property type="nucleotide sequence ID" value="NZ_CP108021.1"/>
</dbReference>
<accession>A0AAU4JZ73</accession>
<evidence type="ECO:0000313" key="4">
    <source>
        <dbReference type="Proteomes" id="UP001432128"/>
    </source>
</evidence>
<keyword evidence="4" id="KW-1185">Reference proteome</keyword>
<dbReference type="GO" id="GO:0019622">
    <property type="term" value="P:3-(3-hydroxy)phenylpropionate catabolic process"/>
    <property type="evidence" value="ECO:0007669"/>
    <property type="project" value="TreeGrafter"/>
</dbReference>
<dbReference type="Pfam" id="PF01494">
    <property type="entry name" value="FAD_binding_3"/>
    <property type="match status" value="1"/>
</dbReference>
<dbReference type="KEGG" id="whr:OG579_15310"/>
<organism evidence="3 4">
    <name type="scientific">Williamsia herbipolensis</name>
    <dbReference type="NCBI Taxonomy" id="1603258"/>
    <lineage>
        <taxon>Bacteria</taxon>
        <taxon>Bacillati</taxon>
        <taxon>Actinomycetota</taxon>
        <taxon>Actinomycetes</taxon>
        <taxon>Mycobacteriales</taxon>
        <taxon>Nocardiaceae</taxon>
        <taxon>Williamsia</taxon>
    </lineage>
</organism>
<dbReference type="SUPFAM" id="SSF51905">
    <property type="entry name" value="FAD/NAD(P)-binding domain"/>
    <property type="match status" value="1"/>
</dbReference>
<dbReference type="PANTHER" id="PTHR43476">
    <property type="entry name" value="3-(3-HYDROXY-PHENYL)PROPIONATE/3-HYDROXYCINNAMIC ACID HYDROXYLASE"/>
    <property type="match status" value="1"/>
</dbReference>
<dbReference type="GO" id="GO:0008688">
    <property type="term" value="F:3-(3-hydroxyphenyl)propionate hydroxylase activity"/>
    <property type="evidence" value="ECO:0007669"/>
    <property type="project" value="TreeGrafter"/>
</dbReference>
<dbReference type="Gene3D" id="3.30.70.2450">
    <property type="match status" value="1"/>
</dbReference>
<dbReference type="PANTHER" id="PTHR43476:SF3">
    <property type="entry name" value="FAD-BINDING MONOOXYGENASE"/>
    <property type="match status" value="1"/>
</dbReference>
<feature type="domain" description="FAD-binding" evidence="2">
    <location>
        <begin position="22"/>
        <end position="364"/>
    </location>
</feature>
<keyword evidence="3" id="KW-0503">Monooxygenase</keyword>
<sequence length="551" mass="60459">MNTHQPIDHTGMPLAAPSGNNVDVIIVGLGPTGATAANLLGQRGISTLIVERDDTIYPRQRAIASDEDAHRVWQGLGLLEGMLKTMSSDIRVHFKHGKRTFVSMQGNESRDQGVPGTAFYHQPELERILREGIRRFPTVQVMGGVEAVALTQDANSATVTLRPVEGGPDQTVTGRYVIACDGGSSSIRKLVGIGLPGRHIEEQWFDIQLRAWYDLPPEAPLDFTFISDPKRPGVDCPCPMGYHRVEFRVNKGETVEQLQTEAGLRGLLAERGIDYDKVEIFRSWGYTFHIRQAERWRDGRVFLAGDAAHIMPPFAGQGVSSGVRDVANLCWKLDAALSSAGGSDLLESYEPERRPNVEQLTKFSLGIGGIVMLGSTLASNMRDAAFMTAAKIPLLGDWLTGIGLKPLYRLGTTGGFFTRTPVRRSLRGDFIKQPWVSVANHTPVRLDTVLGNGWTWVGFPESPIPERLAAAGVAEIKLDYASSIADHKVPAGRYVDTERILERQMRRSRVHGLLVRPDRFIFGGDRELTSADIERVASAVVPNLPLTAQAS</sequence>
<name>A0AAU4JZ73_9NOCA</name>
<reference evidence="3 4" key="1">
    <citation type="submission" date="2022-10" db="EMBL/GenBank/DDBJ databases">
        <title>The complete genomes of actinobacterial strains from the NBC collection.</title>
        <authorList>
            <person name="Joergensen T.S."/>
            <person name="Alvarez Arevalo M."/>
            <person name="Sterndorff E.B."/>
            <person name="Faurdal D."/>
            <person name="Vuksanovic O."/>
            <person name="Mourched A.-S."/>
            <person name="Charusanti P."/>
            <person name="Shaw S."/>
            <person name="Blin K."/>
            <person name="Weber T."/>
        </authorList>
    </citation>
    <scope>NUCLEOTIDE SEQUENCE [LARGE SCALE GENOMIC DNA]</scope>
    <source>
        <strain evidence="3 4">NBC_00319</strain>
    </source>
</reference>
<dbReference type="Proteomes" id="UP001432128">
    <property type="component" value="Chromosome"/>
</dbReference>
<dbReference type="PRINTS" id="PR00420">
    <property type="entry name" value="RNGMNOXGNASE"/>
</dbReference>
<dbReference type="AlphaFoldDB" id="A0AAU4JZ73"/>